<feature type="coiled-coil region" evidence="1">
    <location>
        <begin position="36"/>
        <end position="63"/>
    </location>
</feature>
<dbReference type="SUPFAM" id="SSF47090">
    <property type="entry name" value="PGBD-like"/>
    <property type="match status" value="1"/>
</dbReference>
<dbReference type="AlphaFoldDB" id="A0A4Q0ZG71"/>
<name>A0A4Q0ZG71_9BACT</name>
<feature type="domain" description="Peptidoglycan binding-like" evidence="2">
    <location>
        <begin position="296"/>
        <end position="347"/>
    </location>
</feature>
<dbReference type="InterPro" id="IPR002477">
    <property type="entry name" value="Peptidoglycan-bd-like"/>
</dbReference>
<dbReference type="PROSITE" id="PS51257">
    <property type="entry name" value="PROKAR_LIPOPROTEIN"/>
    <property type="match status" value="1"/>
</dbReference>
<dbReference type="Gene3D" id="1.10.101.10">
    <property type="entry name" value="PGBD-like superfamily/PGBD"/>
    <property type="match status" value="1"/>
</dbReference>
<dbReference type="Pfam" id="PF01471">
    <property type="entry name" value="PG_binding_1"/>
    <property type="match status" value="1"/>
</dbReference>
<dbReference type="RefSeq" id="WP_128985944.1">
    <property type="nucleotide sequence ID" value="NZ_PDJZ01000003.1"/>
</dbReference>
<dbReference type="InterPro" id="IPR036365">
    <property type="entry name" value="PGBD-like_sf"/>
</dbReference>
<dbReference type="OrthoDB" id="5512387at2"/>
<protein>
    <recommendedName>
        <fullName evidence="2">Peptidoglycan binding-like domain-containing protein</fullName>
    </recommendedName>
</protein>
<dbReference type="EMBL" id="PDJZ01000003">
    <property type="protein sequence ID" value="RXJ85082.1"/>
    <property type="molecule type" value="Genomic_DNA"/>
</dbReference>
<accession>A0A4Q0ZG71</accession>
<organism evidence="3 4">
    <name type="scientific">Arcobacter cloacae</name>
    <dbReference type="NCBI Taxonomy" id="1054034"/>
    <lineage>
        <taxon>Bacteria</taxon>
        <taxon>Pseudomonadati</taxon>
        <taxon>Campylobacterota</taxon>
        <taxon>Epsilonproteobacteria</taxon>
        <taxon>Campylobacterales</taxon>
        <taxon>Arcobacteraceae</taxon>
        <taxon>Arcobacter</taxon>
    </lineage>
</organism>
<evidence type="ECO:0000313" key="4">
    <source>
        <dbReference type="Proteomes" id="UP000290870"/>
    </source>
</evidence>
<keyword evidence="1" id="KW-0175">Coiled coil</keyword>
<evidence type="ECO:0000259" key="2">
    <source>
        <dbReference type="Pfam" id="PF01471"/>
    </source>
</evidence>
<evidence type="ECO:0000313" key="3">
    <source>
        <dbReference type="EMBL" id="RXJ85082.1"/>
    </source>
</evidence>
<reference evidence="3 4" key="1">
    <citation type="submission" date="2017-10" db="EMBL/GenBank/DDBJ databases">
        <title>Genomics of the genus Arcobacter.</title>
        <authorList>
            <person name="Perez-Cataluna A."/>
            <person name="Figueras M.J."/>
        </authorList>
    </citation>
    <scope>NUCLEOTIDE SEQUENCE [LARGE SCALE GENOMIC DNA]</scope>
    <source>
        <strain evidence="3 4">F26</strain>
    </source>
</reference>
<proteinExistence type="predicted"/>
<evidence type="ECO:0000256" key="1">
    <source>
        <dbReference type="SAM" id="Coils"/>
    </source>
</evidence>
<sequence length="349" mass="39279">MTKYLKKSSIIVASLIVGFSGCTMKDQNVDLSNQKIIELQKELEIKNTKISELEAKNTNKENDTLLPFNAKAGECYAKVLVPEQYETKEIKQLVKEAETKIEIVPATYKTVEKKVTIREESSKLELVPATYKTITETIMIEPEKTILTTVPATYKTVTEKVLIKPAHTIWKKGRGEIEKVDNSTGEILCLVEVPAVYETISKQILDTPATTKEVKIPAVYKTVEKRVIDTPATTKEIKIPAICKIVSAKEIDTPAKEIKTEIPAVYTMVPTKVKVADSYFKWQSILCETNTNKDIISNLQKELKSRNYNISKINGEYNEETKEAVKAYQRDKKLNQGALTIETLKSLGL</sequence>
<gene>
    <name evidence="3" type="ORF">CRU90_03755</name>
</gene>
<dbReference type="Proteomes" id="UP000290870">
    <property type="component" value="Unassembled WGS sequence"/>
</dbReference>
<comment type="caution">
    <text evidence="3">The sequence shown here is derived from an EMBL/GenBank/DDBJ whole genome shotgun (WGS) entry which is preliminary data.</text>
</comment>
<dbReference type="InterPro" id="IPR036366">
    <property type="entry name" value="PGBDSf"/>
</dbReference>